<proteinExistence type="predicted"/>
<feature type="region of interest" description="Disordered" evidence="1">
    <location>
        <begin position="146"/>
        <end position="184"/>
    </location>
</feature>
<feature type="compositionally biased region" description="Basic residues" evidence="1">
    <location>
        <begin position="146"/>
        <end position="164"/>
    </location>
</feature>
<feature type="region of interest" description="Disordered" evidence="1">
    <location>
        <begin position="1"/>
        <end position="26"/>
    </location>
</feature>
<evidence type="ECO:0000313" key="2">
    <source>
        <dbReference type="EMBL" id="RRT40412.1"/>
    </source>
</evidence>
<protein>
    <submittedName>
        <fullName evidence="2">Uncharacterized protein</fullName>
    </submittedName>
</protein>
<organism evidence="2 3">
    <name type="scientific">Ensete ventricosum</name>
    <name type="common">Abyssinian banana</name>
    <name type="synonym">Musa ensete</name>
    <dbReference type="NCBI Taxonomy" id="4639"/>
    <lineage>
        <taxon>Eukaryota</taxon>
        <taxon>Viridiplantae</taxon>
        <taxon>Streptophyta</taxon>
        <taxon>Embryophyta</taxon>
        <taxon>Tracheophyta</taxon>
        <taxon>Spermatophyta</taxon>
        <taxon>Magnoliopsida</taxon>
        <taxon>Liliopsida</taxon>
        <taxon>Zingiberales</taxon>
        <taxon>Musaceae</taxon>
        <taxon>Ensete</taxon>
    </lineage>
</organism>
<feature type="compositionally biased region" description="Basic and acidic residues" evidence="1">
    <location>
        <begin position="165"/>
        <end position="184"/>
    </location>
</feature>
<accession>A0A426XLU1</accession>
<comment type="caution">
    <text evidence="2">The sequence shown here is derived from an EMBL/GenBank/DDBJ whole genome shotgun (WGS) entry which is preliminary data.</text>
</comment>
<dbReference type="EMBL" id="AMZH03019399">
    <property type="protein sequence ID" value="RRT40412.1"/>
    <property type="molecule type" value="Genomic_DNA"/>
</dbReference>
<name>A0A426XLU1_ENSVE</name>
<dbReference type="AlphaFoldDB" id="A0A426XLU1"/>
<evidence type="ECO:0000313" key="3">
    <source>
        <dbReference type="Proteomes" id="UP000287651"/>
    </source>
</evidence>
<sequence>MLPPRFPNSGVRAKAVRREGGQPRLGPLQGWLATARPPAGAANHGLATSKGVWEGLRTRWLCEVASPTHKGCRPRAAVPNRGQRLSLAVRSTSLLDSFSRLIMNFNMSKFEVTLLELLNMLREAKNVIKKEKSVLYISETKKKRKDNKILKKGKGKGRHGKVKVGKKDSTKDKGHCFHYGKDEH</sequence>
<reference evidence="2 3" key="1">
    <citation type="journal article" date="2014" name="Agronomy (Basel)">
        <title>A Draft Genome Sequence for Ensete ventricosum, the Drought-Tolerant Tree Against Hunger.</title>
        <authorList>
            <person name="Harrison J."/>
            <person name="Moore K.A."/>
            <person name="Paszkiewicz K."/>
            <person name="Jones T."/>
            <person name="Grant M."/>
            <person name="Ambacheew D."/>
            <person name="Muzemil S."/>
            <person name="Studholme D.J."/>
        </authorList>
    </citation>
    <scope>NUCLEOTIDE SEQUENCE [LARGE SCALE GENOMIC DNA]</scope>
</reference>
<evidence type="ECO:0000256" key="1">
    <source>
        <dbReference type="SAM" id="MobiDB-lite"/>
    </source>
</evidence>
<gene>
    <name evidence="2" type="ORF">B296_00033120</name>
</gene>
<dbReference type="Proteomes" id="UP000287651">
    <property type="component" value="Unassembled WGS sequence"/>
</dbReference>